<evidence type="ECO:0000256" key="3">
    <source>
        <dbReference type="ARBA" id="ARBA00022679"/>
    </source>
</evidence>
<dbReference type="InterPro" id="IPR011009">
    <property type="entry name" value="Kinase-like_dom_sf"/>
</dbReference>
<dbReference type="EMBL" id="KB933129">
    <property type="protein sequence ID" value="EON99826.1"/>
    <property type="molecule type" value="Genomic_DNA"/>
</dbReference>
<dbReference type="PANTHER" id="PTHR43671">
    <property type="entry name" value="SERINE/THREONINE-PROTEIN KINASE NEK"/>
    <property type="match status" value="1"/>
</dbReference>
<evidence type="ECO:0000256" key="5">
    <source>
        <dbReference type="ARBA" id="ARBA00022777"/>
    </source>
</evidence>
<evidence type="ECO:0000256" key="6">
    <source>
        <dbReference type="ARBA" id="ARBA00022840"/>
    </source>
</evidence>
<dbReference type="GeneID" id="19325081"/>
<evidence type="ECO:0000313" key="11">
    <source>
        <dbReference type="Proteomes" id="UP000014074"/>
    </source>
</evidence>
<dbReference type="PANTHER" id="PTHR43671:SF98">
    <property type="entry name" value="SERINE_THREONINE-PROTEIN KINASE NEK11"/>
    <property type="match status" value="1"/>
</dbReference>
<keyword evidence="3" id="KW-0808">Transferase</keyword>
<proteinExistence type="predicted"/>
<reference evidence="11" key="1">
    <citation type="journal article" date="2013" name="Genome Announc.">
        <title>Draft genome sequence of the ascomycete Phaeoacremonium aleophilum strain UCR-PA7, a causal agent of the esca disease complex in grapevines.</title>
        <authorList>
            <person name="Blanco-Ulate B."/>
            <person name="Rolshausen P."/>
            <person name="Cantu D."/>
        </authorList>
    </citation>
    <scope>NUCLEOTIDE SEQUENCE [LARGE SCALE GENOMIC DNA]</scope>
    <source>
        <strain evidence="11">UCR-PA7</strain>
    </source>
</reference>
<evidence type="ECO:0000256" key="4">
    <source>
        <dbReference type="ARBA" id="ARBA00022741"/>
    </source>
</evidence>
<name>R8BKJ5_PHAM7</name>
<dbReference type="AlphaFoldDB" id="R8BKJ5"/>
<evidence type="ECO:0000313" key="10">
    <source>
        <dbReference type="EMBL" id="EON99826.1"/>
    </source>
</evidence>
<dbReference type="RefSeq" id="XP_007915355.1">
    <property type="nucleotide sequence ID" value="XM_007917164.1"/>
</dbReference>
<comment type="catalytic activity">
    <reaction evidence="7">
        <text>L-threonyl-[protein] + ATP = O-phospho-L-threonyl-[protein] + ADP + H(+)</text>
        <dbReference type="Rhea" id="RHEA:46608"/>
        <dbReference type="Rhea" id="RHEA-COMP:11060"/>
        <dbReference type="Rhea" id="RHEA-COMP:11605"/>
        <dbReference type="ChEBI" id="CHEBI:15378"/>
        <dbReference type="ChEBI" id="CHEBI:30013"/>
        <dbReference type="ChEBI" id="CHEBI:30616"/>
        <dbReference type="ChEBI" id="CHEBI:61977"/>
        <dbReference type="ChEBI" id="CHEBI:456216"/>
        <dbReference type="EC" id="2.7.11.1"/>
    </reaction>
</comment>
<evidence type="ECO:0000256" key="2">
    <source>
        <dbReference type="ARBA" id="ARBA00022527"/>
    </source>
</evidence>
<dbReference type="HOGENOM" id="CLU_033273_0_0_1"/>
<feature type="domain" description="Protein kinase" evidence="9">
    <location>
        <begin position="1"/>
        <end position="356"/>
    </location>
</feature>
<dbReference type="PROSITE" id="PS50011">
    <property type="entry name" value="PROTEIN_KINASE_DOM"/>
    <property type="match status" value="1"/>
</dbReference>
<evidence type="ECO:0000256" key="8">
    <source>
        <dbReference type="ARBA" id="ARBA00048679"/>
    </source>
</evidence>
<evidence type="ECO:0000256" key="1">
    <source>
        <dbReference type="ARBA" id="ARBA00012513"/>
    </source>
</evidence>
<comment type="catalytic activity">
    <reaction evidence="8">
        <text>L-seryl-[protein] + ATP = O-phospho-L-seryl-[protein] + ADP + H(+)</text>
        <dbReference type="Rhea" id="RHEA:17989"/>
        <dbReference type="Rhea" id="RHEA-COMP:9863"/>
        <dbReference type="Rhea" id="RHEA-COMP:11604"/>
        <dbReference type="ChEBI" id="CHEBI:15378"/>
        <dbReference type="ChEBI" id="CHEBI:29999"/>
        <dbReference type="ChEBI" id="CHEBI:30616"/>
        <dbReference type="ChEBI" id="CHEBI:83421"/>
        <dbReference type="ChEBI" id="CHEBI:456216"/>
        <dbReference type="EC" id="2.7.11.1"/>
    </reaction>
</comment>
<dbReference type="OrthoDB" id="4062651at2759"/>
<dbReference type="KEGG" id="tmn:UCRPA7_4613"/>
<dbReference type="eggNOG" id="ENOG502SRF0">
    <property type="taxonomic scope" value="Eukaryota"/>
</dbReference>
<dbReference type="InterPro" id="IPR050660">
    <property type="entry name" value="NEK_Ser/Thr_kinase"/>
</dbReference>
<keyword evidence="5 10" id="KW-0418">Kinase</keyword>
<keyword evidence="11" id="KW-1185">Reference proteome</keyword>
<keyword evidence="2" id="KW-0723">Serine/threonine-protein kinase</keyword>
<keyword evidence="4" id="KW-0547">Nucleotide-binding</keyword>
<evidence type="ECO:0000256" key="7">
    <source>
        <dbReference type="ARBA" id="ARBA00047899"/>
    </source>
</evidence>
<organism evidence="10 11">
    <name type="scientific">Phaeoacremonium minimum (strain UCR-PA7)</name>
    <name type="common">Esca disease fungus</name>
    <name type="synonym">Togninia minima</name>
    <dbReference type="NCBI Taxonomy" id="1286976"/>
    <lineage>
        <taxon>Eukaryota</taxon>
        <taxon>Fungi</taxon>
        <taxon>Dikarya</taxon>
        <taxon>Ascomycota</taxon>
        <taxon>Pezizomycotina</taxon>
        <taxon>Sordariomycetes</taxon>
        <taxon>Sordariomycetidae</taxon>
        <taxon>Togniniales</taxon>
        <taxon>Togniniaceae</taxon>
        <taxon>Phaeoacremonium</taxon>
    </lineage>
</organism>
<dbReference type="GO" id="GO:0004674">
    <property type="term" value="F:protein serine/threonine kinase activity"/>
    <property type="evidence" value="ECO:0007669"/>
    <property type="project" value="UniProtKB-KW"/>
</dbReference>
<keyword evidence="6" id="KW-0067">ATP-binding</keyword>
<sequence length="399" mass="44333">MSQQSDPGTEHKEHRSYEAVKALSEDAYIVRRVSDGEQFIGHAWDLEGDFAADDLNDHLKRGAETPVWALLNHENLMSIVGSTENVVFMGSGNHLKRLLLWDFADAGTLKAIFEDPPLYPTETGFLPESLCWHVVISVLRALAWLHEGYREEYHIAPRDGDTVCEKKTWVIDSDWMPILHRNITPANIFFQHPKGSETYGFCKLGNFGKAFVSGHVNNKSGGPVVTVRSGDVPMADLRNTIAVEDIYTIPKGKRPYTKGTELHKLGAILHRMMTGSAAPPEEECSGCGCRHNDPSAPTCSHADCHGDVNWMSLEARLKDYTAGLKEILFMLLSAYRGSGNPVNAIACLDVANQAFLWWKSGTPDGHLFVEWEDDQDKRWKNLLHKHEKVTTVGGAVAAG</sequence>
<accession>R8BKJ5</accession>
<protein>
    <recommendedName>
        <fullName evidence="1">non-specific serine/threonine protein kinase</fullName>
        <ecNumber evidence="1">2.7.11.1</ecNumber>
    </recommendedName>
</protein>
<dbReference type="SUPFAM" id="SSF56112">
    <property type="entry name" value="Protein kinase-like (PK-like)"/>
    <property type="match status" value="1"/>
</dbReference>
<evidence type="ECO:0000259" key="9">
    <source>
        <dbReference type="PROSITE" id="PS50011"/>
    </source>
</evidence>
<dbReference type="EC" id="2.7.11.1" evidence="1"/>
<gene>
    <name evidence="10" type="ORF">UCRPA7_4613</name>
</gene>
<dbReference type="InterPro" id="IPR000719">
    <property type="entry name" value="Prot_kinase_dom"/>
</dbReference>
<dbReference type="Gene3D" id="1.10.510.10">
    <property type="entry name" value="Transferase(Phosphotransferase) domain 1"/>
    <property type="match status" value="1"/>
</dbReference>
<dbReference type="GO" id="GO:0005524">
    <property type="term" value="F:ATP binding"/>
    <property type="evidence" value="ECO:0007669"/>
    <property type="project" value="UniProtKB-KW"/>
</dbReference>
<dbReference type="Proteomes" id="UP000014074">
    <property type="component" value="Unassembled WGS sequence"/>
</dbReference>